<dbReference type="Gene3D" id="6.10.340.10">
    <property type="match status" value="1"/>
</dbReference>
<dbReference type="SMART" id="SM00471">
    <property type="entry name" value="HDc"/>
    <property type="match status" value="1"/>
</dbReference>
<dbReference type="SUPFAM" id="SSF109604">
    <property type="entry name" value="HD-domain/PDEase-like"/>
    <property type="match status" value="2"/>
</dbReference>
<dbReference type="KEGG" id="awd:AWOD_II_0390"/>
<reference evidence="4" key="1">
    <citation type="submission" date="2014-09" db="EMBL/GenBank/DDBJ databases">
        <authorList>
            <person name="Hjerde E."/>
        </authorList>
    </citation>
    <scope>NUCLEOTIDE SEQUENCE [LARGE SCALE GENOMIC DNA]</scope>
    <source>
        <strain evidence="4">06/09/139</strain>
    </source>
</reference>
<keyword evidence="1" id="KW-0812">Transmembrane</keyword>
<name>A0A090I6E0_9GAMM</name>
<dbReference type="OrthoDB" id="9764808at2"/>
<gene>
    <name evidence="3" type="ORF">AWOD_II_0390</name>
</gene>
<dbReference type="InterPro" id="IPR052020">
    <property type="entry name" value="Cyclic_di-GMP/3'3'-cGAMP_PDE"/>
</dbReference>
<dbReference type="Gene3D" id="3.30.450.20">
    <property type="entry name" value="PAS domain"/>
    <property type="match status" value="1"/>
</dbReference>
<dbReference type="CDD" id="cd01007">
    <property type="entry name" value="PBP2_BvgS_HisK_like"/>
    <property type="match status" value="1"/>
</dbReference>
<organism evidence="3 4">
    <name type="scientific">Aliivibrio wodanis</name>
    <dbReference type="NCBI Taxonomy" id="80852"/>
    <lineage>
        <taxon>Bacteria</taxon>
        <taxon>Pseudomonadati</taxon>
        <taxon>Pseudomonadota</taxon>
        <taxon>Gammaproteobacteria</taxon>
        <taxon>Vibrionales</taxon>
        <taxon>Vibrionaceae</taxon>
        <taxon>Aliivibrio</taxon>
    </lineage>
</organism>
<evidence type="ECO:0000313" key="3">
    <source>
        <dbReference type="EMBL" id="CED57036.1"/>
    </source>
</evidence>
<dbReference type="AlphaFoldDB" id="A0A090I6E0"/>
<dbReference type="SUPFAM" id="SSF53850">
    <property type="entry name" value="Periplasmic binding protein-like II"/>
    <property type="match status" value="1"/>
</dbReference>
<keyword evidence="1" id="KW-0472">Membrane</keyword>
<keyword evidence="4" id="KW-1185">Reference proteome</keyword>
<dbReference type="GeneID" id="28542639"/>
<dbReference type="PROSITE" id="PS51832">
    <property type="entry name" value="HD_GYP"/>
    <property type="match status" value="1"/>
</dbReference>
<dbReference type="PANTHER" id="PTHR45228">
    <property type="entry name" value="CYCLIC DI-GMP PHOSPHODIESTERASE TM_0186-RELATED"/>
    <property type="match status" value="1"/>
</dbReference>
<feature type="domain" description="HD-GYP" evidence="2">
    <location>
        <begin position="843"/>
        <end position="1042"/>
    </location>
</feature>
<dbReference type="InterPro" id="IPR003607">
    <property type="entry name" value="HD/PDEase_dom"/>
</dbReference>
<evidence type="ECO:0000259" key="2">
    <source>
        <dbReference type="PROSITE" id="PS51832"/>
    </source>
</evidence>
<keyword evidence="1" id="KW-1133">Transmembrane helix</keyword>
<evidence type="ECO:0000256" key="1">
    <source>
        <dbReference type="SAM" id="Phobius"/>
    </source>
</evidence>
<proteinExistence type="predicted"/>
<dbReference type="PANTHER" id="PTHR45228:SF5">
    <property type="entry name" value="CYCLIC DI-GMP PHOSPHODIESTERASE VC_1348-RELATED"/>
    <property type="match status" value="1"/>
</dbReference>
<dbReference type="EMBL" id="LN554847">
    <property type="protein sequence ID" value="CED57036.1"/>
    <property type="molecule type" value="Genomic_DNA"/>
</dbReference>
<dbReference type="CDD" id="cd00077">
    <property type="entry name" value="HDc"/>
    <property type="match status" value="2"/>
</dbReference>
<protein>
    <submittedName>
        <fullName evidence="3">Transporter, extracellular solute-binding proteins, family 3</fullName>
    </submittedName>
</protein>
<accession>A0A090I6E0</accession>
<dbReference type="PATRIC" id="fig|80852.17.peg.3150"/>
<dbReference type="InterPro" id="IPR001638">
    <property type="entry name" value="Solute-binding_3/MltF_N"/>
</dbReference>
<evidence type="ECO:0000313" key="4">
    <source>
        <dbReference type="Proteomes" id="UP000032427"/>
    </source>
</evidence>
<dbReference type="SMART" id="SM00062">
    <property type="entry name" value="PBPb"/>
    <property type="match status" value="1"/>
</dbReference>
<dbReference type="GO" id="GO:0008081">
    <property type="term" value="F:phosphoric diester hydrolase activity"/>
    <property type="evidence" value="ECO:0007669"/>
    <property type="project" value="UniProtKB-ARBA"/>
</dbReference>
<dbReference type="HOGENOM" id="CLU_010403_0_0_6"/>
<dbReference type="Pfam" id="PF13487">
    <property type="entry name" value="HD_5"/>
    <property type="match status" value="1"/>
</dbReference>
<dbReference type="Pfam" id="PF00497">
    <property type="entry name" value="SBP_bac_3"/>
    <property type="match status" value="1"/>
</dbReference>
<dbReference type="Gene3D" id="3.40.190.10">
    <property type="entry name" value="Periplasmic binding protein-like II"/>
    <property type="match status" value="2"/>
</dbReference>
<dbReference type="Proteomes" id="UP000032427">
    <property type="component" value="Chromosome 2"/>
</dbReference>
<sequence>MKNKKKDFHTKRVSIRFTVGGLFVIATLLTAAIAIGFQFYFSKQIATENALTTYSSMSKTVSRYIQNIDQDAISTTRLLAQMGSSSVFKGEKSEEDIRLILAEAMKSNPHFYSLYFASENDDFYQLINLESSSIVREKIEATHRDRWVLIKIFNDGDKRVRHDYFYLEDFKLRYKKESKSNYYPTQRPWFLSAGEGYAYKSAPYLFQHLKITGQTYSIKIPQRNKVLGVDIVLSSISYAMLNSSLGKASETQQEAFIYKRTGDIIASNQGIAQYSPLLNIEPLTLTDNEKNTVEKSRSLKVSNQLSWGPIDFTVAGKPQGYAIDLMNIISEKTGLKFEYINGFSWSNLVERYHDGSLDILHSVLKTKEREAAQQVSVPLYELPFAIVTKASVNNIKNIDELKDKKIAMLEGWSIIPMLKKQFPQIDIVTYPTVKELLYAVSIDKVFAAIEPSLIIQHAIKQYFIEGLKIHQGIEGFDGEYSPVFHLMMKQEDTEIVNIINRAIESITLEQRKRLENKWYNIDEISVSNNDTVVPYLALFELAHASTLQNKLVKREVNGKEKYFFVSQLNNNEFFAVVIPSKLIYSKVTEKIYLSIIITMALMGGLLPLAWKFGAPIVNPIRQLEEETIKIKNRKYDEVQQVDSRIKEVWELSASIASMAQDLKQHEKTQEEFVEAFIQLIAQAIDDKSPYTAGHCNRVPELAMMLANAAHESELDGIKSFKFLNNDERREFRIAAWLHDCGKITTPEHIVDKGSKLETNYNRIHEIRMRFEVLWRDADISYYKLMAEEPNNQERWGIERDEIQKKLKDDFNFVAIANVGGEFMSEEHQKRIRDIANIQWDRYFDNTLGLSPIEELKLNNITQEYPMKESLLSDKPEHIIKRERDFVIDSKFGIKMDVPEHQYNLGEIYNLCISRGTLTNEDRFKINEHMISTIKMLDSLPFPPELQRVPRYASTHHETLKGTGYPRKLSADDLSLPERILVLSDIFEALTAADRPYKKAKPISLSLKIMRNMVLDEHIDKNIFNLFLQSKTYLTYAKEYLKSEQIDEVDIAALMID</sequence>
<dbReference type="InterPro" id="IPR037522">
    <property type="entry name" value="HD_GYP_dom"/>
</dbReference>
<dbReference type="Gene3D" id="1.10.3210.10">
    <property type="entry name" value="Hypothetical protein af1432"/>
    <property type="match status" value="2"/>
</dbReference>
<feature type="transmembrane region" description="Helical" evidence="1">
    <location>
        <begin position="21"/>
        <end position="41"/>
    </location>
</feature>
<dbReference type="STRING" id="80852.AWOD_II_0390"/>